<keyword evidence="1" id="KW-1133">Transmembrane helix</keyword>
<organism evidence="2 3">
    <name type="scientific">Weissella confusa</name>
    <name type="common">Lactobacillus confusus</name>
    <dbReference type="NCBI Taxonomy" id="1583"/>
    <lineage>
        <taxon>Bacteria</taxon>
        <taxon>Bacillati</taxon>
        <taxon>Bacillota</taxon>
        <taxon>Bacilli</taxon>
        <taxon>Lactobacillales</taxon>
        <taxon>Lactobacillaceae</taxon>
        <taxon>Weissella</taxon>
    </lineage>
</organism>
<reference evidence="2" key="1">
    <citation type="submission" date="2020-01" db="EMBL/GenBank/DDBJ databases">
        <title>First Reported Case and Whole Genome of Weissella confusa in an Equid.</title>
        <authorList>
            <person name="Little S.V."/>
            <person name="Lawhon S.D."/>
        </authorList>
    </citation>
    <scope>NUCLEOTIDE SEQUENCE</scope>
    <source>
        <strain evidence="2">718955</strain>
    </source>
</reference>
<dbReference type="RefSeq" id="WP_161690545.1">
    <property type="nucleotide sequence ID" value="NZ_JAAAMQ010000004.1"/>
</dbReference>
<dbReference type="AlphaFoldDB" id="A0AAJ2YW81"/>
<protein>
    <submittedName>
        <fullName evidence="2">Uncharacterized protein</fullName>
    </submittedName>
</protein>
<comment type="caution">
    <text evidence="2">The sequence shown here is derived from an EMBL/GenBank/DDBJ whole genome shotgun (WGS) entry which is preliminary data.</text>
</comment>
<evidence type="ECO:0000313" key="2">
    <source>
        <dbReference type="EMBL" id="NBA11269.1"/>
    </source>
</evidence>
<dbReference type="Proteomes" id="UP000719917">
    <property type="component" value="Unassembled WGS sequence"/>
</dbReference>
<feature type="transmembrane region" description="Helical" evidence="1">
    <location>
        <begin position="90"/>
        <end position="111"/>
    </location>
</feature>
<evidence type="ECO:0000313" key="3">
    <source>
        <dbReference type="Proteomes" id="UP000719917"/>
    </source>
</evidence>
<sequence length="180" mass="21305">MESKYNRTVAAPSYVKKESNEDAVTVDWFFGKGHIGTKIWQAILMVIGVFFAALPIYITVKTMLATYMKKGETVWSYREGFKMWQDATHFFFQMLIFFVVIFLVLYIINVLRARHERKGLTVDAERVAYRMSLAEEMYDSKYGPRAFRMQRQNIRVAGYDDVETYELRDRIKYFEMTDGE</sequence>
<keyword evidence="1" id="KW-0472">Membrane</keyword>
<accession>A0AAJ2YW81</accession>
<keyword evidence="1" id="KW-0812">Transmembrane</keyword>
<feature type="transmembrane region" description="Helical" evidence="1">
    <location>
        <begin position="39"/>
        <end position="58"/>
    </location>
</feature>
<gene>
    <name evidence="2" type="ORF">GTU77_03455</name>
</gene>
<evidence type="ECO:0000256" key="1">
    <source>
        <dbReference type="SAM" id="Phobius"/>
    </source>
</evidence>
<proteinExistence type="predicted"/>
<dbReference type="EMBL" id="JAAAMQ010000004">
    <property type="protein sequence ID" value="NBA11269.1"/>
    <property type="molecule type" value="Genomic_DNA"/>
</dbReference>
<name>A0AAJ2YW81_WEICO</name>